<evidence type="ECO:0000256" key="4">
    <source>
        <dbReference type="ARBA" id="ARBA00022801"/>
    </source>
</evidence>
<name>A0A2U1NPX4_ARTAN</name>
<keyword evidence="5" id="KW-0611">Plant defense</keyword>
<dbReference type="Gene3D" id="3.40.50.10140">
    <property type="entry name" value="Toll/interleukin-1 receptor homology (TIR) domain"/>
    <property type="match status" value="2"/>
</dbReference>
<evidence type="ECO:0000256" key="2">
    <source>
        <dbReference type="ARBA" id="ARBA00022614"/>
    </source>
</evidence>
<evidence type="ECO:0000313" key="9">
    <source>
        <dbReference type="EMBL" id="PWA75500.1"/>
    </source>
</evidence>
<evidence type="ECO:0000313" key="10">
    <source>
        <dbReference type="Proteomes" id="UP000245207"/>
    </source>
</evidence>
<dbReference type="InterPro" id="IPR036390">
    <property type="entry name" value="WH_DNA-bd_sf"/>
</dbReference>
<dbReference type="SUPFAM" id="SSF52540">
    <property type="entry name" value="P-loop containing nucleoside triphosphate hydrolases"/>
    <property type="match status" value="1"/>
</dbReference>
<dbReference type="EMBL" id="PKPP01002401">
    <property type="protein sequence ID" value="PWA75500.1"/>
    <property type="molecule type" value="Genomic_DNA"/>
</dbReference>
<dbReference type="OrthoDB" id="1357022at2759"/>
<dbReference type="GO" id="GO:0043531">
    <property type="term" value="F:ADP binding"/>
    <property type="evidence" value="ECO:0007669"/>
    <property type="project" value="InterPro"/>
</dbReference>
<dbReference type="Pfam" id="PF20160">
    <property type="entry name" value="C-JID"/>
    <property type="match status" value="1"/>
</dbReference>
<keyword evidence="4" id="KW-0378">Hydrolase</keyword>
<dbReference type="InterPro" id="IPR032675">
    <property type="entry name" value="LRR_dom_sf"/>
</dbReference>
<dbReference type="SUPFAM" id="SSF52058">
    <property type="entry name" value="L domain-like"/>
    <property type="match status" value="1"/>
</dbReference>
<protein>
    <recommendedName>
        <fullName evidence="1">ADP-ribosyl cyclase/cyclic ADP-ribose hydrolase</fullName>
        <ecNumber evidence="1">3.2.2.6</ecNumber>
    </recommendedName>
</protein>
<dbReference type="Proteomes" id="UP000245207">
    <property type="component" value="Unassembled WGS sequence"/>
</dbReference>
<evidence type="ECO:0000256" key="5">
    <source>
        <dbReference type="ARBA" id="ARBA00022821"/>
    </source>
</evidence>
<dbReference type="GO" id="GO:0061809">
    <property type="term" value="F:NAD+ nucleosidase activity, cyclic ADP-ribose generating"/>
    <property type="evidence" value="ECO:0007669"/>
    <property type="project" value="UniProtKB-EC"/>
</dbReference>
<reference evidence="9 10" key="1">
    <citation type="journal article" date="2018" name="Mol. Plant">
        <title>The genome of Artemisia annua provides insight into the evolution of Asteraceae family and artemisinin biosynthesis.</title>
        <authorList>
            <person name="Shen Q."/>
            <person name="Zhang L."/>
            <person name="Liao Z."/>
            <person name="Wang S."/>
            <person name="Yan T."/>
            <person name="Shi P."/>
            <person name="Liu M."/>
            <person name="Fu X."/>
            <person name="Pan Q."/>
            <person name="Wang Y."/>
            <person name="Lv Z."/>
            <person name="Lu X."/>
            <person name="Zhang F."/>
            <person name="Jiang W."/>
            <person name="Ma Y."/>
            <person name="Chen M."/>
            <person name="Hao X."/>
            <person name="Li L."/>
            <person name="Tang Y."/>
            <person name="Lv G."/>
            <person name="Zhou Y."/>
            <person name="Sun X."/>
            <person name="Brodelius P.E."/>
            <person name="Rose J.K.C."/>
            <person name="Tang K."/>
        </authorList>
    </citation>
    <scope>NUCLEOTIDE SEQUENCE [LARGE SCALE GENOMIC DNA]</scope>
    <source>
        <strain evidence="10">cv. Huhao1</strain>
        <tissue evidence="9">Leaf</tissue>
    </source>
</reference>
<dbReference type="Gene3D" id="3.40.50.300">
    <property type="entry name" value="P-loop containing nucleotide triphosphate hydrolases"/>
    <property type="match status" value="1"/>
</dbReference>
<sequence length="1344" mass="153608">MAIINEIQEEEEQQQHEESKTYDVFLSFRGIDTRLGFTHYLYEALLSENISTFLDEQEVETGEELKPELTRAIKGSRASIIVLSKSYASSTWCLDELVLILEQRKVSKHIVVPIFYHVEPTHVRKQESSFGEALFKHRQRMEAEKDEEKKRQAARKLESWTAALKEVADLKGKDVNGRGIDTRLNFTDYLYEALVSENISTFLDEQEVETGEELKPELKRAIKGSRASIIVLSKNYASSTWCLDELVLILEQRKVSKHIVVPIFYHVEPTHVRKQESSFGEALFKHRQRMEAEKDEEKKRQAARKLESWTEALKEVADLKGKDLNGRVEKEFIEEIVKEISRKLDIHMKSKIPHLIGRDRFLYTIRSWLHGGSSDTTEILTIWGMAGIGKTSLAKHIYLLYRHEFERSSFVEDIERRGQQSSALPLLQNKLLGDILKKRKIEEDDVQNCTSKIETALLHKRTLVVLDGVDNFEQVHDLVGREGFHPGSRIIITIKDGSITDKALLLIKHPPKHTKLALDGLRSTDSLRLFCWHAFGGYSPKEGYEEDAIRASKYCGGHPLALKVLGSSLLNEDADTWSHTFTMLESREFQINNVHKVLRIGFDSLPSDCKELFKHIACFFVGKETEVTKAILKDCGVHPSYGVKKLIERCLLTIGLGKELKMHQLLQDMGRDIVRQESFHEPWNRSRVWNHEESLNILQEDKGTAKIQGLLFDKKMLKTETLLCGSSSAIDHEFEDIDLNMNFGVGPLFSTRLEFSSSSSRKIELSTNALNRMEKLILLQLNHVKLNGPFKNFPKGLRGLCMHGFQSEYIPSDLPMDHLVALDMSFSDLKKLWRKPKLLGSLKYLNLSYSKLVTIGGFKELPALERLILTRCESLTHVCESIGECGSLVVLNLSYCSKLKNLPIIIRKLKNVKVLTLDGCGAGVFDKERKRMKLLNVPNKDGVFTKLQAFFYSITRLQPNSQKSISLSLPSSLVTLSLTENNLSSESFPVDFSSMSMLKNLYLDCNPIDSIPDCLKSLGRLEVLSVGECSMLKSVICPSSTIKRLYVDDCDLLEKVTFYQEMSAPPLICCYESESLTEIEGILKIQDLAQVDNEIISSLGWTDIHYVKDYEMESFNYFVGRFHSKKLPVQMLYEFGIFSTCFPGKEVPKWFAHRSNVSSISFTMPSASSNKRIEGINICFVHRFYADCSVSCISTEVKNITKDRSWNYLNFMGSKRDDGEDLVRLSHWMFGNNELEAGDEVSVIVRSPWNPIEVSEFGMSLVYSDKDKESVDPLSYYKSWKHIIGRDLSAFELTPGNYDLFNRKFCPNPLNFKREFVDVYAGEHWHTGRNGDVPEDTISRRAYC</sequence>
<dbReference type="Gene3D" id="3.80.10.10">
    <property type="entry name" value="Ribonuclease Inhibitor"/>
    <property type="match status" value="2"/>
</dbReference>
<gene>
    <name evidence="9" type="ORF">CTI12_AA240760</name>
</gene>
<evidence type="ECO:0000256" key="6">
    <source>
        <dbReference type="ARBA" id="ARBA00023027"/>
    </source>
</evidence>
<organism evidence="9 10">
    <name type="scientific">Artemisia annua</name>
    <name type="common">Sweet wormwood</name>
    <dbReference type="NCBI Taxonomy" id="35608"/>
    <lineage>
        <taxon>Eukaryota</taxon>
        <taxon>Viridiplantae</taxon>
        <taxon>Streptophyta</taxon>
        <taxon>Embryophyta</taxon>
        <taxon>Tracheophyta</taxon>
        <taxon>Spermatophyta</taxon>
        <taxon>Magnoliopsida</taxon>
        <taxon>eudicotyledons</taxon>
        <taxon>Gunneridae</taxon>
        <taxon>Pentapetalae</taxon>
        <taxon>asterids</taxon>
        <taxon>campanulids</taxon>
        <taxon>Asterales</taxon>
        <taxon>Asteraceae</taxon>
        <taxon>Asteroideae</taxon>
        <taxon>Anthemideae</taxon>
        <taxon>Artemisiinae</taxon>
        <taxon>Artemisia</taxon>
    </lineage>
</organism>
<dbReference type="Pfam" id="PF00931">
    <property type="entry name" value="NB-ARC"/>
    <property type="match status" value="1"/>
</dbReference>
<keyword evidence="3" id="KW-0677">Repeat</keyword>
<dbReference type="InterPro" id="IPR001611">
    <property type="entry name" value="Leu-rich_rpt"/>
</dbReference>
<dbReference type="PRINTS" id="PR00364">
    <property type="entry name" value="DISEASERSIST"/>
</dbReference>
<keyword evidence="6" id="KW-0520">NAD</keyword>
<dbReference type="InterPro" id="IPR042197">
    <property type="entry name" value="Apaf_helical"/>
</dbReference>
<accession>A0A2U1NPX4</accession>
<dbReference type="GO" id="GO:0007165">
    <property type="term" value="P:signal transduction"/>
    <property type="evidence" value="ECO:0007669"/>
    <property type="project" value="InterPro"/>
</dbReference>
<dbReference type="InterPro" id="IPR045344">
    <property type="entry name" value="C-JID"/>
</dbReference>
<dbReference type="PANTHER" id="PTHR11017">
    <property type="entry name" value="LEUCINE-RICH REPEAT-CONTAINING PROTEIN"/>
    <property type="match status" value="1"/>
</dbReference>
<evidence type="ECO:0000256" key="1">
    <source>
        <dbReference type="ARBA" id="ARBA00011982"/>
    </source>
</evidence>
<keyword evidence="9" id="KW-0675">Receptor</keyword>
<dbReference type="Pfam" id="PF01582">
    <property type="entry name" value="TIR"/>
    <property type="match status" value="2"/>
</dbReference>
<dbReference type="GO" id="GO:0006952">
    <property type="term" value="P:defense response"/>
    <property type="evidence" value="ECO:0007669"/>
    <property type="project" value="UniProtKB-KW"/>
</dbReference>
<dbReference type="Gene3D" id="1.10.8.430">
    <property type="entry name" value="Helical domain of apoptotic protease-activating factors"/>
    <property type="match status" value="1"/>
</dbReference>
<dbReference type="PROSITE" id="PS50104">
    <property type="entry name" value="TIR"/>
    <property type="match status" value="2"/>
</dbReference>
<dbReference type="Pfam" id="PF23282">
    <property type="entry name" value="WHD_ROQ1"/>
    <property type="match status" value="1"/>
</dbReference>
<dbReference type="InterPro" id="IPR044974">
    <property type="entry name" value="Disease_R_plants"/>
</dbReference>
<dbReference type="FunFam" id="3.40.50.10140:FF:000007">
    <property type="entry name" value="Disease resistance protein (TIR-NBS-LRR class)"/>
    <property type="match status" value="2"/>
</dbReference>
<dbReference type="PROSITE" id="PS51450">
    <property type="entry name" value="LRR"/>
    <property type="match status" value="1"/>
</dbReference>
<evidence type="ECO:0000256" key="3">
    <source>
        <dbReference type="ARBA" id="ARBA00022737"/>
    </source>
</evidence>
<dbReference type="SUPFAM" id="SSF52200">
    <property type="entry name" value="Toll/Interleukin receptor TIR domain"/>
    <property type="match status" value="2"/>
</dbReference>
<proteinExistence type="predicted"/>
<dbReference type="SUPFAM" id="SSF46785">
    <property type="entry name" value="Winged helix' DNA-binding domain"/>
    <property type="match status" value="1"/>
</dbReference>
<keyword evidence="10" id="KW-1185">Reference proteome</keyword>
<feature type="domain" description="TIR" evidence="8">
    <location>
        <begin position="169"/>
        <end position="344"/>
    </location>
</feature>
<evidence type="ECO:0000259" key="8">
    <source>
        <dbReference type="PROSITE" id="PS50104"/>
    </source>
</evidence>
<dbReference type="InterPro" id="IPR058192">
    <property type="entry name" value="WHD_ROQ1-like"/>
</dbReference>
<comment type="catalytic activity">
    <reaction evidence="7">
        <text>NAD(+) + H2O = ADP-D-ribose + nicotinamide + H(+)</text>
        <dbReference type="Rhea" id="RHEA:16301"/>
        <dbReference type="ChEBI" id="CHEBI:15377"/>
        <dbReference type="ChEBI" id="CHEBI:15378"/>
        <dbReference type="ChEBI" id="CHEBI:17154"/>
        <dbReference type="ChEBI" id="CHEBI:57540"/>
        <dbReference type="ChEBI" id="CHEBI:57967"/>
        <dbReference type="EC" id="3.2.2.6"/>
    </reaction>
    <physiologicalReaction direction="left-to-right" evidence="7">
        <dbReference type="Rhea" id="RHEA:16302"/>
    </physiologicalReaction>
</comment>
<keyword evidence="2" id="KW-0433">Leucine-rich repeat</keyword>
<dbReference type="EC" id="3.2.2.6" evidence="1"/>
<evidence type="ECO:0000256" key="7">
    <source>
        <dbReference type="ARBA" id="ARBA00047304"/>
    </source>
</evidence>
<comment type="caution">
    <text evidence="9">The sequence shown here is derived from an EMBL/GenBank/DDBJ whole genome shotgun (WGS) entry which is preliminary data.</text>
</comment>
<dbReference type="SMART" id="SM00255">
    <property type="entry name" value="TIR"/>
    <property type="match status" value="2"/>
</dbReference>
<dbReference type="PANTHER" id="PTHR11017:SF585">
    <property type="entry name" value="TIR DOMAIN-CONTAINING PROTEIN"/>
    <property type="match status" value="1"/>
</dbReference>
<dbReference type="InterPro" id="IPR000157">
    <property type="entry name" value="TIR_dom"/>
</dbReference>
<dbReference type="InterPro" id="IPR002182">
    <property type="entry name" value="NB-ARC"/>
</dbReference>
<dbReference type="InterPro" id="IPR035897">
    <property type="entry name" value="Toll_tir_struct_dom_sf"/>
</dbReference>
<feature type="domain" description="TIR" evidence="8">
    <location>
        <begin position="20"/>
        <end position="157"/>
    </location>
</feature>
<dbReference type="InterPro" id="IPR027417">
    <property type="entry name" value="P-loop_NTPase"/>
</dbReference>